<comment type="caution">
    <text evidence="1">The sequence shown here is derived from an EMBL/GenBank/DDBJ whole genome shotgun (WGS) entry which is preliminary data.</text>
</comment>
<dbReference type="Proteomes" id="UP000886523">
    <property type="component" value="Unassembled WGS sequence"/>
</dbReference>
<dbReference type="OrthoDB" id="3263651at2759"/>
<accession>A0A9P6B0J7</accession>
<dbReference type="EMBL" id="MU128952">
    <property type="protein sequence ID" value="KAF9515247.1"/>
    <property type="molecule type" value="Genomic_DNA"/>
</dbReference>
<protein>
    <submittedName>
        <fullName evidence="1">Uncharacterized protein</fullName>
    </submittedName>
</protein>
<reference evidence="1" key="1">
    <citation type="journal article" date="2020" name="Nat. Commun.">
        <title>Large-scale genome sequencing of mycorrhizal fungi provides insights into the early evolution of symbiotic traits.</title>
        <authorList>
            <person name="Miyauchi S."/>
            <person name="Kiss E."/>
            <person name="Kuo A."/>
            <person name="Drula E."/>
            <person name="Kohler A."/>
            <person name="Sanchez-Garcia M."/>
            <person name="Morin E."/>
            <person name="Andreopoulos B."/>
            <person name="Barry K.W."/>
            <person name="Bonito G."/>
            <person name="Buee M."/>
            <person name="Carver A."/>
            <person name="Chen C."/>
            <person name="Cichocki N."/>
            <person name="Clum A."/>
            <person name="Culley D."/>
            <person name="Crous P.W."/>
            <person name="Fauchery L."/>
            <person name="Girlanda M."/>
            <person name="Hayes R.D."/>
            <person name="Keri Z."/>
            <person name="LaButti K."/>
            <person name="Lipzen A."/>
            <person name="Lombard V."/>
            <person name="Magnuson J."/>
            <person name="Maillard F."/>
            <person name="Murat C."/>
            <person name="Nolan M."/>
            <person name="Ohm R.A."/>
            <person name="Pangilinan J."/>
            <person name="Pereira M.F."/>
            <person name="Perotto S."/>
            <person name="Peter M."/>
            <person name="Pfister S."/>
            <person name="Riley R."/>
            <person name="Sitrit Y."/>
            <person name="Stielow J.B."/>
            <person name="Szollosi G."/>
            <person name="Zifcakova L."/>
            <person name="Stursova M."/>
            <person name="Spatafora J.W."/>
            <person name="Tedersoo L."/>
            <person name="Vaario L.M."/>
            <person name="Yamada A."/>
            <person name="Yan M."/>
            <person name="Wang P."/>
            <person name="Xu J."/>
            <person name="Bruns T."/>
            <person name="Baldrian P."/>
            <person name="Vilgalys R."/>
            <person name="Dunand C."/>
            <person name="Henrissat B."/>
            <person name="Grigoriev I.V."/>
            <person name="Hibbett D."/>
            <person name="Nagy L.G."/>
            <person name="Martin F.M."/>
        </authorList>
    </citation>
    <scope>NUCLEOTIDE SEQUENCE</scope>
    <source>
        <strain evidence="1">UP504</strain>
    </source>
</reference>
<dbReference type="AlphaFoldDB" id="A0A9P6B0J7"/>
<keyword evidence="2" id="KW-1185">Reference proteome</keyword>
<proteinExistence type="predicted"/>
<sequence length="72" mass="7911">MYLASPPPGAQTFTIWELNCLQDEVGLYEVDEPLPELTDPVWDSPLGREALRSIIARGGVYSLLVYALADSS</sequence>
<evidence type="ECO:0000313" key="1">
    <source>
        <dbReference type="EMBL" id="KAF9515247.1"/>
    </source>
</evidence>
<name>A0A9P6B0J7_9AGAM</name>
<evidence type="ECO:0000313" key="2">
    <source>
        <dbReference type="Proteomes" id="UP000886523"/>
    </source>
</evidence>
<gene>
    <name evidence="1" type="ORF">BS47DRAFT_1342165</name>
</gene>
<organism evidence="1 2">
    <name type="scientific">Hydnum rufescens UP504</name>
    <dbReference type="NCBI Taxonomy" id="1448309"/>
    <lineage>
        <taxon>Eukaryota</taxon>
        <taxon>Fungi</taxon>
        <taxon>Dikarya</taxon>
        <taxon>Basidiomycota</taxon>
        <taxon>Agaricomycotina</taxon>
        <taxon>Agaricomycetes</taxon>
        <taxon>Cantharellales</taxon>
        <taxon>Hydnaceae</taxon>
        <taxon>Hydnum</taxon>
    </lineage>
</organism>